<accession>A0A3B3ZN85</accession>
<dbReference type="GO" id="GO:0070976">
    <property type="term" value="F:TIR domain binding"/>
    <property type="evidence" value="ECO:0007669"/>
    <property type="project" value="InterPro"/>
</dbReference>
<dbReference type="FunFam" id="3.40.50.10140:FF:000005">
    <property type="entry name" value="Myeloid differentiation primary response protein MyD88"/>
    <property type="match status" value="1"/>
</dbReference>
<dbReference type="GO" id="GO:0045087">
    <property type="term" value="P:innate immune response"/>
    <property type="evidence" value="ECO:0007669"/>
    <property type="project" value="UniProtKB-KW"/>
</dbReference>
<dbReference type="GO" id="GO:0006954">
    <property type="term" value="P:inflammatory response"/>
    <property type="evidence" value="ECO:0007669"/>
    <property type="project" value="UniProtKB-KW"/>
</dbReference>
<reference evidence="10" key="2">
    <citation type="submission" date="2025-09" db="UniProtKB">
        <authorList>
            <consortium name="Ensembl"/>
        </authorList>
    </citation>
    <scope>IDENTIFICATION</scope>
</reference>
<dbReference type="SUPFAM" id="SSF52200">
    <property type="entry name" value="Toll/Interleukin receptor TIR domain"/>
    <property type="match status" value="1"/>
</dbReference>
<dbReference type="GO" id="GO:0005886">
    <property type="term" value="C:plasma membrane"/>
    <property type="evidence" value="ECO:0007669"/>
    <property type="project" value="TreeGrafter"/>
</dbReference>
<evidence type="ECO:0000256" key="5">
    <source>
        <dbReference type="ARBA" id="ARBA00023198"/>
    </source>
</evidence>
<dbReference type="STRING" id="409849.ENSPMGP00000005939"/>
<dbReference type="InterPro" id="IPR000157">
    <property type="entry name" value="TIR_dom"/>
</dbReference>
<keyword evidence="11" id="KW-1185">Reference proteome</keyword>
<dbReference type="GO" id="GO:0008063">
    <property type="term" value="P:Toll signaling pathway"/>
    <property type="evidence" value="ECO:0007669"/>
    <property type="project" value="TreeGrafter"/>
</dbReference>
<comment type="subcellular location">
    <subcellularLocation>
        <location evidence="1 7">Cytoplasm</location>
    </subcellularLocation>
</comment>
<evidence type="ECO:0000256" key="3">
    <source>
        <dbReference type="ARBA" id="ARBA00022588"/>
    </source>
</evidence>
<sequence length="295" mass="33801">IVCKETDFNMADSKVDLSKIPLIALNVKVRKKLGLYLNPKNTVASDWRTVAEEMGFSYLEITNYENCKNPTDEILKNWQAQNTEASVGKLLSVLTEVERTDVVEELRDLIDEDVKKYIEFMKKKDDPPVQVPEVDSCVPRTPERLGITLADDPDGAPELFDAFICYCQSDFNFVHDMIQELEHTAYKLKLCVFDRDVLPGSCVWTITSELIEKRCKRMVVVVSDKYLESDACDFQTKFALSLCPGARSKRLIPVIYKPMSKPFPSILRFLTVCDYTRPCTQSWFWVRLAKALSLP</sequence>
<evidence type="ECO:0000313" key="11">
    <source>
        <dbReference type="Proteomes" id="UP000261520"/>
    </source>
</evidence>
<dbReference type="Ensembl" id="ENSPMGT00000006307.1">
    <property type="protein sequence ID" value="ENSPMGP00000005939.1"/>
    <property type="gene ID" value="ENSPMGG00000004991.1"/>
</dbReference>
<dbReference type="Pfam" id="PF00531">
    <property type="entry name" value="Death"/>
    <property type="match status" value="1"/>
</dbReference>
<evidence type="ECO:0000259" key="8">
    <source>
        <dbReference type="PROSITE" id="PS50017"/>
    </source>
</evidence>
<evidence type="ECO:0000256" key="2">
    <source>
        <dbReference type="ARBA" id="ARBA00022490"/>
    </source>
</evidence>
<feature type="domain" description="Death" evidence="8">
    <location>
        <begin position="32"/>
        <end position="110"/>
    </location>
</feature>
<dbReference type="PROSITE" id="PS50017">
    <property type="entry name" value="DEATH_DOMAIN"/>
    <property type="match status" value="1"/>
</dbReference>
<organism evidence="10 11">
    <name type="scientific">Periophthalmus magnuspinnatus</name>
    <dbReference type="NCBI Taxonomy" id="409849"/>
    <lineage>
        <taxon>Eukaryota</taxon>
        <taxon>Metazoa</taxon>
        <taxon>Chordata</taxon>
        <taxon>Craniata</taxon>
        <taxon>Vertebrata</taxon>
        <taxon>Euteleostomi</taxon>
        <taxon>Actinopterygii</taxon>
        <taxon>Neopterygii</taxon>
        <taxon>Teleostei</taxon>
        <taxon>Neoteleostei</taxon>
        <taxon>Acanthomorphata</taxon>
        <taxon>Gobiaria</taxon>
        <taxon>Gobiiformes</taxon>
        <taxon>Gobioidei</taxon>
        <taxon>Gobiidae</taxon>
        <taxon>Oxudercinae</taxon>
        <taxon>Periophthalmus</taxon>
    </lineage>
</organism>
<dbReference type="PANTHER" id="PTHR15079">
    <property type="entry name" value="MYD88"/>
    <property type="match status" value="1"/>
</dbReference>
<evidence type="ECO:0000256" key="1">
    <source>
        <dbReference type="ARBA" id="ARBA00004496"/>
    </source>
</evidence>
<name>A0A3B3ZN85_9GOBI</name>
<dbReference type="Proteomes" id="UP000261520">
    <property type="component" value="Unplaced"/>
</dbReference>
<evidence type="ECO:0000313" key="10">
    <source>
        <dbReference type="Ensembl" id="ENSPMGP00000005939.1"/>
    </source>
</evidence>
<evidence type="ECO:0000259" key="9">
    <source>
        <dbReference type="PROSITE" id="PS50104"/>
    </source>
</evidence>
<dbReference type="PROSITE" id="PS50104">
    <property type="entry name" value="TIR"/>
    <property type="match status" value="1"/>
</dbReference>
<dbReference type="GO" id="GO:0034142">
    <property type="term" value="P:toll-like receptor 4 signaling pathway"/>
    <property type="evidence" value="ECO:0007669"/>
    <property type="project" value="TreeGrafter"/>
</dbReference>
<dbReference type="InterPro" id="IPR035897">
    <property type="entry name" value="Toll_tir_struct_dom_sf"/>
</dbReference>
<dbReference type="CDD" id="cd08312">
    <property type="entry name" value="Death_MyD88"/>
    <property type="match status" value="1"/>
</dbReference>
<keyword evidence="2 7" id="KW-0963">Cytoplasm</keyword>
<proteinExistence type="predicted"/>
<dbReference type="FunFam" id="1.10.533.10:FF:000029">
    <property type="entry name" value="Myeloid differentiation primary response protein MyD88"/>
    <property type="match status" value="1"/>
</dbReference>
<keyword evidence="5 7" id="KW-0395">Inflammatory response</keyword>
<dbReference type="Gene3D" id="1.10.533.10">
    <property type="entry name" value="Death Domain, Fas"/>
    <property type="match status" value="1"/>
</dbReference>
<keyword evidence="4 7" id="KW-0391">Immunity</keyword>
<dbReference type="InterPro" id="IPR017281">
    <property type="entry name" value="Myelin_different_resp_MyD88"/>
</dbReference>
<dbReference type="InterPro" id="IPR011029">
    <property type="entry name" value="DEATH-like_dom_sf"/>
</dbReference>
<dbReference type="GO" id="GO:0002755">
    <property type="term" value="P:MyD88-dependent toll-like receptor signaling pathway"/>
    <property type="evidence" value="ECO:0007669"/>
    <property type="project" value="InterPro"/>
</dbReference>
<dbReference type="AlphaFoldDB" id="A0A3B3ZN85"/>
<reference evidence="10" key="1">
    <citation type="submission" date="2025-08" db="UniProtKB">
        <authorList>
            <consortium name="Ensembl"/>
        </authorList>
    </citation>
    <scope>IDENTIFICATION</scope>
</reference>
<evidence type="ECO:0000256" key="6">
    <source>
        <dbReference type="ARBA" id="ARBA00054956"/>
    </source>
</evidence>
<keyword evidence="3" id="KW-0399">Innate immunity</keyword>
<dbReference type="GO" id="GO:0005737">
    <property type="term" value="C:cytoplasm"/>
    <property type="evidence" value="ECO:0007669"/>
    <property type="project" value="UniProtKB-SubCell"/>
</dbReference>
<dbReference type="GO" id="GO:0035325">
    <property type="term" value="F:Toll-like receptor binding"/>
    <property type="evidence" value="ECO:0007669"/>
    <property type="project" value="TreeGrafter"/>
</dbReference>
<evidence type="ECO:0000256" key="7">
    <source>
        <dbReference type="PIRNR" id="PIRNR037756"/>
    </source>
</evidence>
<dbReference type="PIRSF" id="PIRSF037756">
    <property type="entry name" value="MyD88"/>
    <property type="match status" value="1"/>
</dbReference>
<dbReference type="Gene3D" id="3.40.50.10140">
    <property type="entry name" value="Toll/interleukin-1 receptor homology (TIR) domain"/>
    <property type="match status" value="1"/>
</dbReference>
<protein>
    <recommendedName>
        <fullName evidence="7">Myeloid differentiation primary response protein MyD88</fullName>
    </recommendedName>
</protein>
<dbReference type="Pfam" id="PF13676">
    <property type="entry name" value="TIR_2"/>
    <property type="match status" value="1"/>
</dbReference>
<dbReference type="SMART" id="SM00255">
    <property type="entry name" value="TIR"/>
    <property type="match status" value="1"/>
</dbReference>
<dbReference type="GO" id="GO:0050830">
    <property type="term" value="P:defense response to Gram-positive bacterium"/>
    <property type="evidence" value="ECO:0007669"/>
    <property type="project" value="TreeGrafter"/>
</dbReference>
<dbReference type="InterPro" id="IPR034249">
    <property type="entry name" value="MyD88_Death"/>
</dbReference>
<dbReference type="SMART" id="SM00005">
    <property type="entry name" value="DEATH"/>
    <property type="match status" value="1"/>
</dbReference>
<dbReference type="SUPFAM" id="SSF47986">
    <property type="entry name" value="DEATH domain"/>
    <property type="match status" value="1"/>
</dbReference>
<comment type="function">
    <text evidence="6 7">Adapter protein involved in the Toll-like receptor and IL-1 receptor signaling pathway in the innate immune response.</text>
</comment>
<feature type="domain" description="TIR" evidence="9">
    <location>
        <begin position="158"/>
        <end position="292"/>
    </location>
</feature>
<evidence type="ECO:0000256" key="4">
    <source>
        <dbReference type="ARBA" id="ARBA00022859"/>
    </source>
</evidence>
<dbReference type="InterPro" id="IPR000488">
    <property type="entry name" value="Death_dom"/>
</dbReference>
<dbReference type="PANTHER" id="PTHR15079:SF3">
    <property type="entry name" value="MYELOID DIFFERENTIATION PRIMARY RESPONSE PROTEIN MYD88"/>
    <property type="match status" value="1"/>
</dbReference>
<dbReference type="GO" id="GO:0043123">
    <property type="term" value="P:positive regulation of canonical NF-kappaB signal transduction"/>
    <property type="evidence" value="ECO:0007669"/>
    <property type="project" value="InterPro"/>
</dbReference>